<name>A0AA39CJL7_9EURO</name>
<sequence>MISTLTRYGVFVLVTYLIALFLYRLVLSPLAKFPGPKLAAVTLWYEFYYDVVKRGQYTFKIREMHERYGPIVRINPYELHVNDPDFLPVLYAGGSKHRDKYAWATRIFGGSGAAIATVNHDMHRMRRGAMNRYFSKESIRRLDPILIANFEKLLQKLAEYKGSAKPLNINLPLSAFTSDIITEYCFGHSHNWLDKPGFNEKFIEMMSSVHEMAAPAKQFNFMVLVDLLPDSFVEKQDAGMASFIQFRREMRAQIESIKTKRAAGEKAWVETANTTIFDSILDSDLPDHEKATERLWEEGMVLCISGTETTAWTLSVLTFYLLSNPDVMRKLRDELEAAIPDISKSVEIKELEKLQYLTAVIQEALRLSFGVSTRLQRLCPDEELVYDDGKVQWKIPINTPIGMSGSLIHLNPSIFPSPYEFIPQRWLQDPYLSRYLCSFSRGSRQCMGINMAYAQLYLCVAGIFRRYGGPGNPGPMGYFELFETTREDVEFQYDLFVPFPRKGSKGIRVLVR</sequence>
<dbReference type="GO" id="GO:0020037">
    <property type="term" value="F:heme binding"/>
    <property type="evidence" value="ECO:0007669"/>
    <property type="project" value="InterPro"/>
</dbReference>
<keyword evidence="16" id="KW-1185">Reference proteome</keyword>
<dbReference type="FunFam" id="1.10.630.10:FF:000069">
    <property type="entry name" value="Cytochrome P450, putative (Eurofung)"/>
    <property type="match status" value="1"/>
</dbReference>
<dbReference type="PANTHER" id="PTHR24305:SF157">
    <property type="entry name" value="N-ACETYLTRYPTOPHAN 6-HYDROXYLASE IVOC-RELATED"/>
    <property type="match status" value="1"/>
</dbReference>
<keyword evidence="8 13" id="KW-0560">Oxidoreductase</keyword>
<keyword evidence="4 12" id="KW-0349">Heme</keyword>
<evidence type="ECO:0000256" key="4">
    <source>
        <dbReference type="ARBA" id="ARBA00022617"/>
    </source>
</evidence>
<dbReference type="InterPro" id="IPR050121">
    <property type="entry name" value="Cytochrome_P450_monoxygenase"/>
</dbReference>
<proteinExistence type="inferred from homology"/>
<dbReference type="GO" id="GO:0016705">
    <property type="term" value="F:oxidoreductase activity, acting on paired donors, with incorporation or reduction of molecular oxygen"/>
    <property type="evidence" value="ECO:0007669"/>
    <property type="project" value="InterPro"/>
</dbReference>
<dbReference type="InterPro" id="IPR002401">
    <property type="entry name" value="Cyt_P450_E_grp-I"/>
</dbReference>
<reference evidence="15" key="1">
    <citation type="submission" date="2022-10" db="EMBL/GenBank/DDBJ databases">
        <title>Culturing micro-colonial fungi from biological soil crusts in the Mojave desert and describing Neophaeococcomyces mojavensis, and introducing the new genera and species Taxawa tesnikishii.</title>
        <authorList>
            <person name="Kurbessoian T."/>
            <person name="Stajich J.E."/>
        </authorList>
    </citation>
    <scope>NUCLEOTIDE SEQUENCE</scope>
    <source>
        <strain evidence="15">TK_41</strain>
    </source>
</reference>
<keyword evidence="5 14" id="KW-0812">Transmembrane</keyword>
<evidence type="ECO:0000256" key="12">
    <source>
        <dbReference type="PIRSR" id="PIRSR602401-1"/>
    </source>
</evidence>
<dbReference type="GO" id="GO:0005506">
    <property type="term" value="F:iron ion binding"/>
    <property type="evidence" value="ECO:0007669"/>
    <property type="project" value="InterPro"/>
</dbReference>
<organism evidence="15 16">
    <name type="scientific">Cladophialophora chaetospira</name>
    <dbReference type="NCBI Taxonomy" id="386627"/>
    <lineage>
        <taxon>Eukaryota</taxon>
        <taxon>Fungi</taxon>
        <taxon>Dikarya</taxon>
        <taxon>Ascomycota</taxon>
        <taxon>Pezizomycotina</taxon>
        <taxon>Eurotiomycetes</taxon>
        <taxon>Chaetothyriomycetidae</taxon>
        <taxon>Chaetothyriales</taxon>
        <taxon>Herpotrichiellaceae</taxon>
        <taxon>Cladophialophora</taxon>
    </lineage>
</organism>
<evidence type="ECO:0000256" key="5">
    <source>
        <dbReference type="ARBA" id="ARBA00022692"/>
    </source>
</evidence>
<dbReference type="PRINTS" id="PR00385">
    <property type="entry name" value="P450"/>
</dbReference>
<evidence type="ECO:0000256" key="1">
    <source>
        <dbReference type="ARBA" id="ARBA00001971"/>
    </source>
</evidence>
<evidence type="ECO:0000256" key="3">
    <source>
        <dbReference type="ARBA" id="ARBA00010617"/>
    </source>
</evidence>
<feature type="binding site" description="axial binding residue" evidence="12">
    <location>
        <position position="446"/>
    </location>
    <ligand>
        <name>heme</name>
        <dbReference type="ChEBI" id="CHEBI:30413"/>
    </ligand>
    <ligandPart>
        <name>Fe</name>
        <dbReference type="ChEBI" id="CHEBI:18248"/>
    </ligandPart>
</feature>
<keyword evidence="11 14" id="KW-0472">Membrane</keyword>
<dbReference type="Gene3D" id="1.10.630.10">
    <property type="entry name" value="Cytochrome P450"/>
    <property type="match status" value="1"/>
</dbReference>
<evidence type="ECO:0000313" key="15">
    <source>
        <dbReference type="EMBL" id="KAJ9610650.1"/>
    </source>
</evidence>
<evidence type="ECO:0000256" key="10">
    <source>
        <dbReference type="ARBA" id="ARBA00023033"/>
    </source>
</evidence>
<dbReference type="SUPFAM" id="SSF48264">
    <property type="entry name" value="Cytochrome P450"/>
    <property type="match status" value="1"/>
</dbReference>
<dbReference type="GO" id="GO:0016020">
    <property type="term" value="C:membrane"/>
    <property type="evidence" value="ECO:0007669"/>
    <property type="project" value="UniProtKB-SubCell"/>
</dbReference>
<dbReference type="InterPro" id="IPR017972">
    <property type="entry name" value="Cyt_P450_CS"/>
</dbReference>
<keyword evidence="7 14" id="KW-1133">Transmembrane helix</keyword>
<comment type="caution">
    <text evidence="15">The sequence shown here is derived from an EMBL/GenBank/DDBJ whole genome shotgun (WGS) entry which is preliminary data.</text>
</comment>
<evidence type="ECO:0000256" key="2">
    <source>
        <dbReference type="ARBA" id="ARBA00004167"/>
    </source>
</evidence>
<comment type="subcellular location">
    <subcellularLocation>
        <location evidence="2">Membrane</location>
        <topology evidence="2">Single-pass membrane protein</topology>
    </subcellularLocation>
</comment>
<dbReference type="EMBL" id="JAPDRK010000007">
    <property type="protein sequence ID" value="KAJ9610650.1"/>
    <property type="molecule type" value="Genomic_DNA"/>
</dbReference>
<feature type="transmembrane region" description="Helical" evidence="14">
    <location>
        <begin position="6"/>
        <end position="27"/>
    </location>
</feature>
<dbReference type="AlphaFoldDB" id="A0AA39CJL7"/>
<keyword evidence="10 13" id="KW-0503">Monooxygenase</keyword>
<dbReference type="PANTHER" id="PTHR24305">
    <property type="entry name" value="CYTOCHROME P450"/>
    <property type="match status" value="1"/>
</dbReference>
<keyword evidence="9 12" id="KW-0408">Iron</keyword>
<evidence type="ECO:0008006" key="17">
    <source>
        <dbReference type="Google" id="ProtNLM"/>
    </source>
</evidence>
<keyword evidence="6 12" id="KW-0479">Metal-binding</keyword>
<comment type="similarity">
    <text evidence="3 13">Belongs to the cytochrome P450 family.</text>
</comment>
<dbReference type="InterPro" id="IPR036396">
    <property type="entry name" value="Cyt_P450_sf"/>
</dbReference>
<dbReference type="CDD" id="cd11062">
    <property type="entry name" value="CYP58-like"/>
    <property type="match status" value="1"/>
</dbReference>
<protein>
    <recommendedName>
        <fullName evidence="17">Cytochrome P450</fullName>
    </recommendedName>
</protein>
<evidence type="ECO:0000256" key="8">
    <source>
        <dbReference type="ARBA" id="ARBA00023002"/>
    </source>
</evidence>
<gene>
    <name evidence="15" type="ORF">H2200_005427</name>
</gene>
<dbReference type="PROSITE" id="PS00086">
    <property type="entry name" value="CYTOCHROME_P450"/>
    <property type="match status" value="1"/>
</dbReference>
<dbReference type="GO" id="GO:0004497">
    <property type="term" value="F:monooxygenase activity"/>
    <property type="evidence" value="ECO:0007669"/>
    <property type="project" value="UniProtKB-KW"/>
</dbReference>
<dbReference type="InterPro" id="IPR001128">
    <property type="entry name" value="Cyt_P450"/>
</dbReference>
<evidence type="ECO:0000256" key="7">
    <source>
        <dbReference type="ARBA" id="ARBA00022989"/>
    </source>
</evidence>
<evidence type="ECO:0000256" key="6">
    <source>
        <dbReference type="ARBA" id="ARBA00022723"/>
    </source>
</evidence>
<evidence type="ECO:0000256" key="13">
    <source>
        <dbReference type="RuleBase" id="RU000461"/>
    </source>
</evidence>
<evidence type="ECO:0000256" key="9">
    <source>
        <dbReference type="ARBA" id="ARBA00023004"/>
    </source>
</evidence>
<evidence type="ECO:0000256" key="14">
    <source>
        <dbReference type="SAM" id="Phobius"/>
    </source>
</evidence>
<dbReference type="PRINTS" id="PR00463">
    <property type="entry name" value="EP450I"/>
</dbReference>
<dbReference type="Pfam" id="PF00067">
    <property type="entry name" value="p450"/>
    <property type="match status" value="1"/>
</dbReference>
<accession>A0AA39CJL7</accession>
<evidence type="ECO:0000256" key="11">
    <source>
        <dbReference type="ARBA" id="ARBA00023136"/>
    </source>
</evidence>
<comment type="cofactor">
    <cofactor evidence="1 12">
        <name>heme</name>
        <dbReference type="ChEBI" id="CHEBI:30413"/>
    </cofactor>
</comment>
<dbReference type="Proteomes" id="UP001172673">
    <property type="component" value="Unassembled WGS sequence"/>
</dbReference>
<evidence type="ECO:0000313" key="16">
    <source>
        <dbReference type="Proteomes" id="UP001172673"/>
    </source>
</evidence>